<protein>
    <submittedName>
        <fullName evidence="2">Uncharacterized protein</fullName>
    </submittedName>
</protein>
<dbReference type="EMBL" id="JACGWN010000008">
    <property type="protein sequence ID" value="KAL0438828.1"/>
    <property type="molecule type" value="Genomic_DNA"/>
</dbReference>
<sequence>MTRTFLTCGSTTRSFGPALSRRYRGLSRRFYGQPSMLWKYDMTTLTTGGHSSVSEPTPASQSPPMDTNTGSINCRAQHIICWVVDCPPSVIASPTHPPYHHHTNFAYVH</sequence>
<feature type="region of interest" description="Disordered" evidence="1">
    <location>
        <begin position="47"/>
        <end position="69"/>
    </location>
</feature>
<evidence type="ECO:0000256" key="1">
    <source>
        <dbReference type="SAM" id="MobiDB-lite"/>
    </source>
</evidence>
<evidence type="ECO:0000313" key="2">
    <source>
        <dbReference type="EMBL" id="KAL0438828.1"/>
    </source>
</evidence>
<gene>
    <name evidence="2" type="ORF">Slati_2365800</name>
</gene>
<comment type="caution">
    <text evidence="2">The sequence shown here is derived from an EMBL/GenBank/DDBJ whole genome shotgun (WGS) entry which is preliminary data.</text>
</comment>
<name>A0AAW2WBJ2_9LAMI</name>
<proteinExistence type="predicted"/>
<organism evidence="2">
    <name type="scientific">Sesamum latifolium</name>
    <dbReference type="NCBI Taxonomy" id="2727402"/>
    <lineage>
        <taxon>Eukaryota</taxon>
        <taxon>Viridiplantae</taxon>
        <taxon>Streptophyta</taxon>
        <taxon>Embryophyta</taxon>
        <taxon>Tracheophyta</taxon>
        <taxon>Spermatophyta</taxon>
        <taxon>Magnoliopsida</taxon>
        <taxon>eudicotyledons</taxon>
        <taxon>Gunneridae</taxon>
        <taxon>Pentapetalae</taxon>
        <taxon>asterids</taxon>
        <taxon>lamiids</taxon>
        <taxon>Lamiales</taxon>
        <taxon>Pedaliaceae</taxon>
        <taxon>Sesamum</taxon>
    </lineage>
</organism>
<reference evidence="2" key="1">
    <citation type="submission" date="2020-06" db="EMBL/GenBank/DDBJ databases">
        <authorList>
            <person name="Li T."/>
            <person name="Hu X."/>
            <person name="Zhang T."/>
            <person name="Song X."/>
            <person name="Zhang H."/>
            <person name="Dai N."/>
            <person name="Sheng W."/>
            <person name="Hou X."/>
            <person name="Wei L."/>
        </authorList>
    </citation>
    <scope>NUCLEOTIDE SEQUENCE</scope>
    <source>
        <strain evidence="2">KEN1</strain>
        <tissue evidence="2">Leaf</tissue>
    </source>
</reference>
<reference evidence="2" key="2">
    <citation type="journal article" date="2024" name="Plant">
        <title>Genomic evolution and insights into agronomic trait innovations of Sesamum species.</title>
        <authorList>
            <person name="Miao H."/>
            <person name="Wang L."/>
            <person name="Qu L."/>
            <person name="Liu H."/>
            <person name="Sun Y."/>
            <person name="Le M."/>
            <person name="Wang Q."/>
            <person name="Wei S."/>
            <person name="Zheng Y."/>
            <person name="Lin W."/>
            <person name="Duan Y."/>
            <person name="Cao H."/>
            <person name="Xiong S."/>
            <person name="Wang X."/>
            <person name="Wei L."/>
            <person name="Li C."/>
            <person name="Ma Q."/>
            <person name="Ju M."/>
            <person name="Zhao R."/>
            <person name="Li G."/>
            <person name="Mu C."/>
            <person name="Tian Q."/>
            <person name="Mei H."/>
            <person name="Zhang T."/>
            <person name="Gao T."/>
            <person name="Zhang H."/>
        </authorList>
    </citation>
    <scope>NUCLEOTIDE SEQUENCE</scope>
    <source>
        <strain evidence="2">KEN1</strain>
    </source>
</reference>
<accession>A0AAW2WBJ2</accession>
<dbReference type="AlphaFoldDB" id="A0AAW2WBJ2"/>